<feature type="domain" description="FYVE-type zinc finger" evidence="3">
    <location>
        <begin position="2"/>
        <end position="41"/>
    </location>
</feature>
<feature type="compositionally biased region" description="Polar residues" evidence="2">
    <location>
        <begin position="57"/>
        <end position="70"/>
    </location>
</feature>
<name>V5HLJ6_IXORI</name>
<dbReference type="AlphaFoldDB" id="V5HLJ6"/>
<dbReference type="EMBL" id="GANP01005929">
    <property type="protein sequence ID" value="JAB78539.1"/>
    <property type="molecule type" value="mRNA"/>
</dbReference>
<dbReference type="GO" id="GO:0017158">
    <property type="term" value="P:regulation of calcium ion-dependent exocytosis"/>
    <property type="evidence" value="ECO:0007669"/>
    <property type="project" value="TreeGrafter"/>
</dbReference>
<proteinExistence type="evidence at transcript level"/>
<dbReference type="Gene3D" id="3.30.40.10">
    <property type="entry name" value="Zinc/RING finger domain, C3HC4 (zinc finger)"/>
    <property type="match status" value="1"/>
</dbReference>
<dbReference type="PANTHER" id="PTHR45729:SF6">
    <property type="entry name" value="RABPHILIN, ISOFORM A"/>
    <property type="match status" value="1"/>
</dbReference>
<dbReference type="GO" id="GO:0061669">
    <property type="term" value="P:spontaneous neurotransmitter secretion"/>
    <property type="evidence" value="ECO:0007669"/>
    <property type="project" value="TreeGrafter"/>
</dbReference>
<dbReference type="GO" id="GO:0046872">
    <property type="term" value="F:metal ion binding"/>
    <property type="evidence" value="ECO:0007669"/>
    <property type="project" value="UniProtKB-KW"/>
</dbReference>
<dbReference type="InterPro" id="IPR041282">
    <property type="entry name" value="FYVE_2"/>
</dbReference>
<feature type="compositionally biased region" description="Basic residues" evidence="2">
    <location>
        <begin position="262"/>
        <end position="276"/>
    </location>
</feature>
<feature type="non-terminal residue" evidence="4">
    <location>
        <position position="1"/>
    </location>
</feature>
<evidence type="ECO:0000256" key="2">
    <source>
        <dbReference type="SAM" id="MobiDB-lite"/>
    </source>
</evidence>
<dbReference type="InterPro" id="IPR043566">
    <property type="entry name" value="Rabphilin/DOC2/Noc2"/>
</dbReference>
<sequence length="276" mass="30263">AVCSKCSVDTFSAQREQIWLCKICSETREMWKKSGAWFYRALPNYVVPDKKAEGASKYSSSRNRNGTEATTAAIAGRGWHRGQNEKESTDSSDEESKAPKVNRRLISRKAMYDSTDSDSSAASPRIGASFPASPELASEKSRTGLEGASAPEANYQDPGQALATDYVPSSRDMGAVARGEHSEVAPWRQRQHKDLSADDSDIDTGSCGRLGPYLVEDRSLDSLGSIGGTGRYVTAHLSRSPRRDPLDAEGDDSEYRAESSKQKSKSFIHRLRISQR</sequence>
<evidence type="ECO:0000313" key="4">
    <source>
        <dbReference type="EMBL" id="JAB78539.1"/>
    </source>
</evidence>
<feature type="region of interest" description="Disordered" evidence="2">
    <location>
        <begin position="55"/>
        <end position="205"/>
    </location>
</feature>
<dbReference type="InterPro" id="IPR013083">
    <property type="entry name" value="Znf_RING/FYVE/PHD"/>
</dbReference>
<feature type="region of interest" description="Disordered" evidence="2">
    <location>
        <begin position="225"/>
        <end position="276"/>
    </location>
</feature>
<keyword evidence="1" id="KW-0479">Metal-binding</keyword>
<evidence type="ECO:0000256" key="1">
    <source>
        <dbReference type="ARBA" id="ARBA00022723"/>
    </source>
</evidence>
<dbReference type="Pfam" id="PF02318">
    <property type="entry name" value="FYVE_2"/>
    <property type="match status" value="1"/>
</dbReference>
<dbReference type="SUPFAM" id="SSF57903">
    <property type="entry name" value="FYVE/PHD zinc finger"/>
    <property type="match status" value="1"/>
</dbReference>
<evidence type="ECO:0000259" key="3">
    <source>
        <dbReference type="Pfam" id="PF02318"/>
    </source>
</evidence>
<organism evidence="4">
    <name type="scientific">Ixodes ricinus</name>
    <name type="common">Common tick</name>
    <name type="synonym">Acarus ricinus</name>
    <dbReference type="NCBI Taxonomy" id="34613"/>
    <lineage>
        <taxon>Eukaryota</taxon>
        <taxon>Metazoa</taxon>
        <taxon>Ecdysozoa</taxon>
        <taxon>Arthropoda</taxon>
        <taxon>Chelicerata</taxon>
        <taxon>Arachnida</taxon>
        <taxon>Acari</taxon>
        <taxon>Parasitiformes</taxon>
        <taxon>Ixodida</taxon>
        <taxon>Ixodoidea</taxon>
        <taxon>Ixodidae</taxon>
        <taxon>Ixodinae</taxon>
        <taxon>Ixodes</taxon>
    </lineage>
</organism>
<reference evidence="4" key="1">
    <citation type="journal article" date="2015" name="Sci. Rep.">
        <title>Tissue- and time-dependent transcription in Ixodes ricinus salivary glands and midguts when blood feeding on the vertebrate host.</title>
        <authorList>
            <person name="Kotsyfakis M."/>
            <person name="Schwarz A."/>
            <person name="Erhart J."/>
            <person name="Ribeiro J.M."/>
        </authorList>
    </citation>
    <scope>NUCLEOTIDE SEQUENCE</scope>
    <source>
        <tissue evidence="4">Salivary gland and midgut</tissue>
    </source>
</reference>
<protein>
    <recommendedName>
        <fullName evidence="3">FYVE-type zinc finger domain-containing protein</fullName>
    </recommendedName>
</protein>
<feature type="compositionally biased region" description="Low complexity" evidence="2">
    <location>
        <begin position="113"/>
        <end position="123"/>
    </location>
</feature>
<dbReference type="GO" id="GO:0098793">
    <property type="term" value="C:presynapse"/>
    <property type="evidence" value="ECO:0007669"/>
    <property type="project" value="GOC"/>
</dbReference>
<feature type="compositionally biased region" description="Basic and acidic residues" evidence="2">
    <location>
        <begin position="82"/>
        <end position="98"/>
    </location>
</feature>
<dbReference type="GO" id="GO:0006887">
    <property type="term" value="P:exocytosis"/>
    <property type="evidence" value="ECO:0007669"/>
    <property type="project" value="TreeGrafter"/>
</dbReference>
<dbReference type="InterPro" id="IPR011011">
    <property type="entry name" value="Znf_FYVE_PHD"/>
</dbReference>
<dbReference type="PANTHER" id="PTHR45729">
    <property type="entry name" value="RABPHILIN, ISOFORM A"/>
    <property type="match status" value="1"/>
</dbReference>
<accession>V5HLJ6</accession>